<keyword evidence="2" id="KW-1185">Reference proteome</keyword>
<accession>A0ABX8ZKB8</accession>
<sequence>MFDLGYPEISPEAVALHSLEECKAHLENTGPRNLYIFSAACSAHRAVQSALTVALAGSANIGASPEKVRKQWLEYFERDFDERPRSTPGFRVMSLRQLAAEATTRPLPWSKHPLGMSAQEGFFLMRLASYRDDFEHPKQLTYLVTIREVARAIAAAVPLVSRSLEEVRHHTYELLPSASSIVRQIEQLCAQLAFEEEQRISRDQPI</sequence>
<evidence type="ECO:0000313" key="1">
    <source>
        <dbReference type="EMBL" id="QZD89191.1"/>
    </source>
</evidence>
<organism evidence="1 2">
    <name type="scientific">Qipengyuania aurantiaca</name>
    <dbReference type="NCBI Taxonomy" id="2867233"/>
    <lineage>
        <taxon>Bacteria</taxon>
        <taxon>Pseudomonadati</taxon>
        <taxon>Pseudomonadota</taxon>
        <taxon>Alphaproteobacteria</taxon>
        <taxon>Sphingomonadales</taxon>
        <taxon>Erythrobacteraceae</taxon>
        <taxon>Qipengyuania</taxon>
    </lineage>
</organism>
<protein>
    <submittedName>
        <fullName evidence="1">Uncharacterized protein</fullName>
    </submittedName>
</protein>
<dbReference type="Proteomes" id="UP000824281">
    <property type="component" value="Chromosome"/>
</dbReference>
<name>A0ABX8ZKB8_9SPHN</name>
<dbReference type="RefSeq" id="WP_221424694.1">
    <property type="nucleotide sequence ID" value="NZ_CP081295.1"/>
</dbReference>
<reference evidence="1 2" key="1">
    <citation type="submission" date="2021-08" db="EMBL/GenBank/DDBJ databases">
        <title>Comparative Genomics Analysis of the Genus Qipengyuania Reveals Extensive Genetic Diversity and Metabolic Versatility, Including the Description of Fifteen Novel Species.</title>
        <authorList>
            <person name="Liu Y."/>
        </authorList>
    </citation>
    <scope>NUCLEOTIDE SEQUENCE [LARGE SCALE GENOMIC DNA]</scope>
    <source>
        <strain evidence="1 2">1NDH13</strain>
    </source>
</reference>
<proteinExistence type="predicted"/>
<dbReference type="EMBL" id="CP081295">
    <property type="protein sequence ID" value="QZD89191.1"/>
    <property type="molecule type" value="Genomic_DNA"/>
</dbReference>
<evidence type="ECO:0000313" key="2">
    <source>
        <dbReference type="Proteomes" id="UP000824281"/>
    </source>
</evidence>
<gene>
    <name evidence="1" type="ORF">K3148_10135</name>
</gene>